<keyword evidence="3" id="KW-1185">Reference proteome</keyword>
<gene>
    <name evidence="2" type="ORF">AVEN_254582_1</name>
</gene>
<feature type="region of interest" description="Disordered" evidence="1">
    <location>
        <begin position="118"/>
        <end position="148"/>
    </location>
</feature>
<comment type="caution">
    <text evidence="2">The sequence shown here is derived from an EMBL/GenBank/DDBJ whole genome shotgun (WGS) entry which is preliminary data.</text>
</comment>
<feature type="compositionally biased region" description="Polar residues" evidence="1">
    <location>
        <begin position="124"/>
        <end position="142"/>
    </location>
</feature>
<dbReference type="AlphaFoldDB" id="A0A4Y2R8M3"/>
<name>A0A4Y2R8M3_ARAVE</name>
<dbReference type="EMBL" id="BGPR01143322">
    <property type="protein sequence ID" value="GBN72112.1"/>
    <property type="molecule type" value="Genomic_DNA"/>
</dbReference>
<proteinExistence type="predicted"/>
<reference evidence="2 3" key="1">
    <citation type="journal article" date="2019" name="Sci. Rep.">
        <title>Orb-weaving spider Araneus ventricosus genome elucidates the spidroin gene catalogue.</title>
        <authorList>
            <person name="Kono N."/>
            <person name="Nakamura H."/>
            <person name="Ohtoshi R."/>
            <person name="Moran D.A.P."/>
            <person name="Shinohara A."/>
            <person name="Yoshida Y."/>
            <person name="Fujiwara M."/>
            <person name="Mori M."/>
            <person name="Tomita M."/>
            <person name="Arakawa K."/>
        </authorList>
    </citation>
    <scope>NUCLEOTIDE SEQUENCE [LARGE SCALE GENOMIC DNA]</scope>
</reference>
<protein>
    <submittedName>
        <fullName evidence="2">Uncharacterized protein</fullName>
    </submittedName>
</protein>
<sequence>MILSHDIERTYRKMKAIESTSWGDRMDEEALITEITDDAAICAKLRRQTNLIKELTNNFTNASLLDIDLMRELATHAVLIQNMTHWQKELNSLESEVSKLCCRVVNCAHHKSNLSKKEFRRPLSSVSDETSNSTQSSKTPKNQNEKTFKFPSKRLTAKSITQLENNKTNPSIDANKFQNLETDKDDCKDSNHLPLCHRGVYEFEPIIYKWFLWQHVVIPYYLRIFVDNKIQ</sequence>
<dbReference type="Proteomes" id="UP000499080">
    <property type="component" value="Unassembled WGS sequence"/>
</dbReference>
<organism evidence="2 3">
    <name type="scientific">Araneus ventricosus</name>
    <name type="common">Orbweaver spider</name>
    <name type="synonym">Epeira ventricosa</name>
    <dbReference type="NCBI Taxonomy" id="182803"/>
    <lineage>
        <taxon>Eukaryota</taxon>
        <taxon>Metazoa</taxon>
        <taxon>Ecdysozoa</taxon>
        <taxon>Arthropoda</taxon>
        <taxon>Chelicerata</taxon>
        <taxon>Arachnida</taxon>
        <taxon>Araneae</taxon>
        <taxon>Araneomorphae</taxon>
        <taxon>Entelegynae</taxon>
        <taxon>Araneoidea</taxon>
        <taxon>Araneidae</taxon>
        <taxon>Araneus</taxon>
    </lineage>
</organism>
<evidence type="ECO:0000313" key="2">
    <source>
        <dbReference type="EMBL" id="GBN72112.1"/>
    </source>
</evidence>
<evidence type="ECO:0000256" key="1">
    <source>
        <dbReference type="SAM" id="MobiDB-lite"/>
    </source>
</evidence>
<evidence type="ECO:0000313" key="3">
    <source>
        <dbReference type="Proteomes" id="UP000499080"/>
    </source>
</evidence>
<accession>A0A4Y2R8M3</accession>